<accession>A0A7S7NSA1</accession>
<evidence type="ECO:0000313" key="1">
    <source>
        <dbReference type="EMBL" id="QOY88893.1"/>
    </source>
</evidence>
<dbReference type="RefSeq" id="WP_194450556.1">
    <property type="nucleotide sequence ID" value="NZ_CP063849.1"/>
</dbReference>
<protein>
    <submittedName>
        <fullName evidence="1">Uncharacterized protein</fullName>
    </submittedName>
</protein>
<reference evidence="1 2" key="1">
    <citation type="submission" date="2020-10" db="EMBL/GenBank/DDBJ databases">
        <title>Complete genome sequence of Paludibaculum fermentans P105T, a facultatively anaerobic acidobacterium capable of dissimilatory Fe(III) reduction.</title>
        <authorList>
            <person name="Dedysh S.N."/>
            <person name="Beletsky A.V."/>
            <person name="Kulichevskaya I.S."/>
            <person name="Mardanov A.V."/>
            <person name="Ravin N.V."/>
        </authorList>
    </citation>
    <scope>NUCLEOTIDE SEQUENCE [LARGE SCALE GENOMIC DNA]</scope>
    <source>
        <strain evidence="1 2">P105</strain>
    </source>
</reference>
<name>A0A7S7NSA1_PALFE</name>
<sequence length="137" mass="15407">MTSILSHPDYLPYFNMLAGNEPEKILVDSDLDWGQDMNRLSARLHELGAREVTFNPFIMAYLEAGHGFPPLRETDPSMPAPGWNAVSLTVLHATRLGLYDQYPELTLWPDLLKPTERIGASTLLFYVPPAAMPRPAR</sequence>
<gene>
    <name evidence="1" type="ORF">IRI77_02720</name>
</gene>
<proteinExistence type="predicted"/>
<evidence type="ECO:0000313" key="2">
    <source>
        <dbReference type="Proteomes" id="UP000593892"/>
    </source>
</evidence>
<keyword evidence="2" id="KW-1185">Reference proteome</keyword>
<dbReference type="KEGG" id="pfer:IRI77_02720"/>
<dbReference type="EMBL" id="CP063849">
    <property type="protein sequence ID" value="QOY88893.1"/>
    <property type="molecule type" value="Genomic_DNA"/>
</dbReference>
<dbReference type="AlphaFoldDB" id="A0A7S7NSA1"/>
<organism evidence="1 2">
    <name type="scientific">Paludibaculum fermentans</name>
    <dbReference type="NCBI Taxonomy" id="1473598"/>
    <lineage>
        <taxon>Bacteria</taxon>
        <taxon>Pseudomonadati</taxon>
        <taxon>Acidobacteriota</taxon>
        <taxon>Terriglobia</taxon>
        <taxon>Bryobacterales</taxon>
        <taxon>Bryobacteraceae</taxon>
        <taxon>Paludibaculum</taxon>
    </lineage>
</organism>
<dbReference type="Proteomes" id="UP000593892">
    <property type="component" value="Chromosome"/>
</dbReference>